<keyword evidence="2" id="KW-1185">Reference proteome</keyword>
<dbReference type="EMBL" id="PJNB01000001">
    <property type="protein sequence ID" value="PKW13656.1"/>
    <property type="molecule type" value="Genomic_DNA"/>
</dbReference>
<comment type="caution">
    <text evidence="1">The sequence shown here is derived from an EMBL/GenBank/DDBJ whole genome shotgun (WGS) entry which is preliminary data.</text>
</comment>
<dbReference type="STRING" id="994479.GCA_000194155_03923"/>
<dbReference type="AlphaFoldDB" id="A0A2N3XSI9"/>
<proteinExistence type="predicted"/>
<name>A0A2N3XSI9_SACSN</name>
<reference evidence="1" key="1">
    <citation type="submission" date="2017-12" db="EMBL/GenBank/DDBJ databases">
        <title>Sequencing the genomes of 1000 Actinobacteria strains.</title>
        <authorList>
            <person name="Klenk H.-P."/>
        </authorList>
    </citation>
    <scope>NUCLEOTIDE SEQUENCE [LARGE SCALE GENOMIC DNA]</scope>
    <source>
        <strain evidence="1">DSM 44228</strain>
    </source>
</reference>
<sequence length="217" mass="24346">MTEPSQSPSDLVAERIKKTRQKRGFTTTKALAQRCAEIGAPQLTAPVLMNIESGRRDDAGRRRRNITVDELLALSLALNVSPLSLLTPKDDLATVDVTPSLTLEGEALGKWIAGREPEFAGVPPFDTEDSDTFQWEADLPAWRRVEILDERLQRDAEIRKSFRRTDALRAEIERRIEAGELPADVHTAWKWRATTDSWTLTSPSGECVEIPRPESED</sequence>
<organism evidence="1 2">
    <name type="scientific">Saccharopolyspora spinosa</name>
    <dbReference type="NCBI Taxonomy" id="60894"/>
    <lineage>
        <taxon>Bacteria</taxon>
        <taxon>Bacillati</taxon>
        <taxon>Actinomycetota</taxon>
        <taxon>Actinomycetes</taxon>
        <taxon>Pseudonocardiales</taxon>
        <taxon>Pseudonocardiaceae</taxon>
        <taxon>Saccharopolyspora</taxon>
    </lineage>
</organism>
<accession>A0A2N3XSI9</accession>
<dbReference type="GO" id="GO:0003677">
    <property type="term" value="F:DNA binding"/>
    <property type="evidence" value="ECO:0007669"/>
    <property type="project" value="InterPro"/>
</dbReference>
<evidence type="ECO:0000313" key="1">
    <source>
        <dbReference type="EMBL" id="PKW13656.1"/>
    </source>
</evidence>
<evidence type="ECO:0008006" key="3">
    <source>
        <dbReference type="Google" id="ProtNLM"/>
    </source>
</evidence>
<dbReference type="InterPro" id="IPR010982">
    <property type="entry name" value="Lambda_DNA-bd_dom_sf"/>
</dbReference>
<protein>
    <recommendedName>
        <fullName evidence="3">HTH cro/C1-type domain-containing protein</fullName>
    </recommendedName>
</protein>
<dbReference type="Gene3D" id="1.10.260.40">
    <property type="entry name" value="lambda repressor-like DNA-binding domains"/>
    <property type="match status" value="1"/>
</dbReference>
<gene>
    <name evidence="1" type="ORF">A8926_1204</name>
</gene>
<dbReference type="Proteomes" id="UP000233786">
    <property type="component" value="Unassembled WGS sequence"/>
</dbReference>
<evidence type="ECO:0000313" key="2">
    <source>
        <dbReference type="Proteomes" id="UP000233786"/>
    </source>
</evidence>